<dbReference type="InterPro" id="IPR029018">
    <property type="entry name" value="Hex-like_dom2"/>
</dbReference>
<dbReference type="Pfam" id="PF03173">
    <property type="entry name" value="CHB_HEX"/>
    <property type="match status" value="1"/>
</dbReference>
<evidence type="ECO:0000256" key="8">
    <source>
        <dbReference type="PIRSR" id="PIRSR625705-1"/>
    </source>
</evidence>
<feature type="signal peptide" evidence="9">
    <location>
        <begin position="1"/>
        <end position="26"/>
    </location>
</feature>
<dbReference type="GO" id="GO:0005975">
    <property type="term" value="P:carbohydrate metabolic process"/>
    <property type="evidence" value="ECO:0007669"/>
    <property type="project" value="InterPro"/>
</dbReference>
<keyword evidence="9" id="KW-0732">Signal</keyword>
<comment type="catalytic activity">
    <reaction evidence="1">
        <text>Hydrolysis of terminal non-reducing N-acetyl-D-hexosamine residues in N-acetyl-beta-D-hexosaminides.</text>
        <dbReference type="EC" id="3.2.1.52"/>
    </reaction>
</comment>
<dbReference type="SUPFAM" id="SSF55545">
    <property type="entry name" value="beta-N-acetylhexosaminidase-like domain"/>
    <property type="match status" value="1"/>
</dbReference>
<dbReference type="InterPro" id="IPR017853">
    <property type="entry name" value="GH"/>
</dbReference>
<comment type="similarity">
    <text evidence="2">Belongs to the glycosyl hydrolase 20 family.</text>
</comment>
<dbReference type="InterPro" id="IPR025705">
    <property type="entry name" value="Beta_hexosaminidase_sua/sub"/>
</dbReference>
<gene>
    <name evidence="11" type="ORF">C0Z18_04715</name>
</gene>
<dbReference type="Pfam" id="PF02838">
    <property type="entry name" value="Glyco_hydro_20b"/>
    <property type="match status" value="1"/>
</dbReference>
<dbReference type="InterPro" id="IPR008965">
    <property type="entry name" value="CBM2/CBM3_carb-bd_dom_sf"/>
</dbReference>
<keyword evidence="5" id="KW-0326">Glycosidase</keyword>
<dbReference type="AlphaFoldDB" id="A0A2N7VZP1"/>
<evidence type="ECO:0000256" key="4">
    <source>
        <dbReference type="ARBA" id="ARBA00022801"/>
    </source>
</evidence>
<feature type="active site" description="Proton donor" evidence="8">
    <location>
        <position position="539"/>
    </location>
</feature>
<evidence type="ECO:0000313" key="11">
    <source>
        <dbReference type="EMBL" id="PMS22618.1"/>
    </source>
</evidence>
<evidence type="ECO:0000256" key="9">
    <source>
        <dbReference type="SAM" id="SignalP"/>
    </source>
</evidence>
<evidence type="ECO:0000256" key="2">
    <source>
        <dbReference type="ARBA" id="ARBA00006285"/>
    </source>
</evidence>
<dbReference type="Gene3D" id="2.60.40.290">
    <property type="match status" value="1"/>
</dbReference>
<feature type="domain" description="Chitobiase/beta-hexosaminidases N-terminal" evidence="10">
    <location>
        <begin position="52"/>
        <end position="215"/>
    </location>
</feature>
<dbReference type="GO" id="GO:0030203">
    <property type="term" value="P:glycosaminoglycan metabolic process"/>
    <property type="evidence" value="ECO:0007669"/>
    <property type="project" value="TreeGrafter"/>
</dbReference>
<dbReference type="Gene3D" id="3.20.20.80">
    <property type="entry name" value="Glycosidases"/>
    <property type="match status" value="1"/>
</dbReference>
<protein>
    <recommendedName>
        <fullName evidence="3">beta-N-acetylhexosaminidase</fullName>
        <ecNumber evidence="3">3.2.1.52</ecNumber>
    </recommendedName>
    <alternativeName>
        <fullName evidence="6">Beta-N-acetylhexosaminidase</fullName>
    </alternativeName>
    <alternativeName>
        <fullName evidence="7">N-acetyl-beta-glucosaminidase</fullName>
    </alternativeName>
</protein>
<dbReference type="InterPro" id="IPR014756">
    <property type="entry name" value="Ig_E-set"/>
</dbReference>
<evidence type="ECO:0000256" key="5">
    <source>
        <dbReference type="ARBA" id="ARBA00023295"/>
    </source>
</evidence>
<dbReference type="PRINTS" id="PR00738">
    <property type="entry name" value="GLHYDRLASE20"/>
</dbReference>
<dbReference type="OrthoDB" id="9763537at2"/>
<evidence type="ECO:0000256" key="7">
    <source>
        <dbReference type="ARBA" id="ARBA00033000"/>
    </source>
</evidence>
<dbReference type="GO" id="GO:0004563">
    <property type="term" value="F:beta-N-acetylhexosaminidase activity"/>
    <property type="evidence" value="ECO:0007669"/>
    <property type="project" value="UniProtKB-EC"/>
</dbReference>
<keyword evidence="4" id="KW-0378">Hydrolase</keyword>
<dbReference type="SUPFAM" id="SSF51445">
    <property type="entry name" value="(Trans)glycosidases"/>
    <property type="match status" value="1"/>
</dbReference>
<organism evidence="11 12">
    <name type="scientific">Trinickia dabaoshanensis</name>
    <dbReference type="NCBI Taxonomy" id="564714"/>
    <lineage>
        <taxon>Bacteria</taxon>
        <taxon>Pseudomonadati</taxon>
        <taxon>Pseudomonadota</taxon>
        <taxon>Betaproteobacteria</taxon>
        <taxon>Burkholderiales</taxon>
        <taxon>Burkholderiaceae</taxon>
        <taxon>Trinickia</taxon>
    </lineage>
</organism>
<dbReference type="GO" id="GO:0016020">
    <property type="term" value="C:membrane"/>
    <property type="evidence" value="ECO:0007669"/>
    <property type="project" value="TreeGrafter"/>
</dbReference>
<dbReference type="Proteomes" id="UP000235616">
    <property type="component" value="Unassembled WGS sequence"/>
</dbReference>
<dbReference type="GO" id="GO:0030247">
    <property type="term" value="F:polysaccharide binding"/>
    <property type="evidence" value="ECO:0007669"/>
    <property type="project" value="InterPro"/>
</dbReference>
<sequence length="826" mass="89621">MKRIAHFARAGLLAAAAALLPPVALAASPAASPDSAAGIAKSPAALTAFLASSLALRVAIDNNHANAAGVPCADLGADGAACATGRLILTNQGSKAIWAGGWKLYTHSIRRLLRLDNPAFTFEHLTGDLYAITPLPGKLFLAPGQSVTLPFVAEYWYLRYSDLLPRTFVAVDGAAPAILQFNDTDDETKYVVSLPADAQNNSTGNAPPVAAQPVSTRALPSVKREQTLPGSLDLHGVQLELAGLSMGQVQALRDRAQTLGLDDSRTHVVGVVAPKRLPADIAVPGGYRLAITAHGAFIEGDDPAGVYYGVQTLFSLAPAGGGRIPAMLVEDAPRFAYRGMQVDLARNFKHPPTLRRLIDQMSAYKLNRLHLHLSDDEGWRIEIPGLPELTGVGGRRCFDLSETHCLLPELASGPENQSGGGYLTRDQFVSLLRYAADHFIEVIPEIDMPAHARAAVMSMEARYRRLHAEGREQEAMQYRLIDPQDTTNVTTVQFYDRHSDINPCVPGALNFTGKVIHEIAAMYADAQVPLHTWQFGGDEAKNIFLGGGFQALNGTDPNKGRVNLAIQDKPWARSPACMALVQRGEIKSTDELPTRLAKQVSAQVAANGIDTMGAWEDGLSGANGASDFSTRHVISAIWDTVFWGAADSARNYAAKGFEPVLALPDYLYFDFPYTLNPHERGYYWGSHATDEYKVFSFAPENLPQNAEVFGDRNGDPFSVTSTGSAPAIHGMQGQAWGEVMRNDRFLEYMVYPRLLALAERAWHRADWELPYTAGVTYELGVTHHVDMGALNRDWAGFATVLKERELPKLSRAGVGYRQPTFTLTGE</sequence>
<dbReference type="Gene3D" id="3.30.379.10">
    <property type="entry name" value="Chitobiase/beta-hexosaminidase domain 2-like"/>
    <property type="match status" value="1"/>
</dbReference>
<keyword evidence="12" id="KW-1185">Reference proteome</keyword>
<proteinExistence type="inferred from homology"/>
<dbReference type="SUPFAM" id="SSF49384">
    <property type="entry name" value="Carbohydrate-binding domain"/>
    <property type="match status" value="1"/>
</dbReference>
<dbReference type="InterPro" id="IPR015883">
    <property type="entry name" value="Glyco_hydro_20_cat"/>
</dbReference>
<name>A0A2N7VZP1_9BURK</name>
<evidence type="ECO:0000259" key="10">
    <source>
        <dbReference type="SMART" id="SM01081"/>
    </source>
</evidence>
<dbReference type="EC" id="3.2.1.52" evidence="3"/>
<dbReference type="PANTHER" id="PTHR22600:SF57">
    <property type="entry name" value="BETA-N-ACETYLHEXOSAMINIDASE"/>
    <property type="match status" value="1"/>
</dbReference>
<evidence type="ECO:0000256" key="1">
    <source>
        <dbReference type="ARBA" id="ARBA00001231"/>
    </source>
</evidence>
<dbReference type="InterPro" id="IPR012291">
    <property type="entry name" value="CBM2_carb-bd_dom_sf"/>
</dbReference>
<dbReference type="InterPro" id="IPR015882">
    <property type="entry name" value="HEX_bac_N"/>
</dbReference>
<dbReference type="Pfam" id="PF00728">
    <property type="entry name" value="Glyco_hydro_20"/>
    <property type="match status" value="1"/>
</dbReference>
<dbReference type="PANTHER" id="PTHR22600">
    <property type="entry name" value="BETA-HEXOSAMINIDASE"/>
    <property type="match status" value="1"/>
</dbReference>
<dbReference type="EMBL" id="PNYA01000003">
    <property type="protein sequence ID" value="PMS22618.1"/>
    <property type="molecule type" value="Genomic_DNA"/>
</dbReference>
<dbReference type="RefSeq" id="WP_102644207.1">
    <property type="nucleotide sequence ID" value="NZ_PNYA01000003.1"/>
</dbReference>
<evidence type="ECO:0000313" key="12">
    <source>
        <dbReference type="Proteomes" id="UP000235616"/>
    </source>
</evidence>
<reference evidence="11 12" key="1">
    <citation type="submission" date="2018-01" db="EMBL/GenBank/DDBJ databases">
        <title>Whole genome analyses suggest that Burkholderia sensu lato contains two further novel genera in the rhizoxinica-symbiotica group Mycetohabitans gen. nov., and Trinickia gen. nov.: implications for the evolution of diazotrophy and nodulation in the Burkholderiaceae.</title>
        <authorList>
            <person name="Estrada-de los Santos P."/>
            <person name="Palmer M."/>
            <person name="Chavez-Ramirez B."/>
            <person name="Beukes C."/>
            <person name="Steenkamp E.T."/>
            <person name="Hirsch A.M."/>
            <person name="Manyaka P."/>
            <person name="Maluk M."/>
            <person name="Lafos M."/>
            <person name="Crook M."/>
            <person name="Gross E."/>
            <person name="Simon M.F."/>
            <person name="Bueno dos Reis Junior F."/>
            <person name="Poole P.S."/>
            <person name="Venter S.N."/>
            <person name="James E.K."/>
        </authorList>
    </citation>
    <scope>NUCLEOTIDE SEQUENCE [LARGE SCALE GENOMIC DNA]</scope>
    <source>
        <strain evidence="11 12">GIMN1.004</strain>
    </source>
</reference>
<dbReference type="SMART" id="SM01081">
    <property type="entry name" value="CHB_HEX"/>
    <property type="match status" value="1"/>
</dbReference>
<evidence type="ECO:0000256" key="3">
    <source>
        <dbReference type="ARBA" id="ARBA00012663"/>
    </source>
</evidence>
<feature type="chain" id="PRO_5014970416" description="beta-N-acetylhexosaminidase" evidence="9">
    <location>
        <begin position="27"/>
        <end position="826"/>
    </location>
</feature>
<dbReference type="SUPFAM" id="SSF81296">
    <property type="entry name" value="E set domains"/>
    <property type="match status" value="1"/>
</dbReference>
<comment type="caution">
    <text evidence="11">The sequence shown here is derived from an EMBL/GenBank/DDBJ whole genome shotgun (WGS) entry which is preliminary data.</text>
</comment>
<accession>A0A2N7VZP1</accession>
<evidence type="ECO:0000256" key="6">
    <source>
        <dbReference type="ARBA" id="ARBA00030512"/>
    </source>
</evidence>
<dbReference type="InterPro" id="IPR004866">
    <property type="entry name" value="CHB/HEX_N_dom"/>
</dbReference>